<accession>A0A2T5FYY1</accession>
<dbReference type="Proteomes" id="UP000244162">
    <property type="component" value="Unassembled WGS sequence"/>
</dbReference>
<dbReference type="EMBL" id="NWBU01000006">
    <property type="protein sequence ID" value="PTQ11795.1"/>
    <property type="molecule type" value="Genomic_DNA"/>
</dbReference>
<evidence type="ECO:0000313" key="1">
    <source>
        <dbReference type="EMBL" id="PTQ11795.1"/>
    </source>
</evidence>
<sequence>MLLLSCAWPAAAQEQAEPDRLSVTPALRLQYDSNMLRLNEQRLSGRRDDTRITPGISFQLRRQIGLHSLAISGDAGYDFHRRFKFLDRARVNGVANANILLGGRCTAAPRARLEIAQTELSELGVPVGNMQTTQDYQLTLACPRPSGFYPSVTGGLLRASNSADSRRRYDLRTETIRGALGYAKPSLGDIQLSASYQRFARPGLLETTGIDDGTDVYQYGVVFNRAVAPRVKSRIGLSYLSVKPHRKEVEDFSGLGWEGEIAVSPTPRFTTTVGVERSARSQSNFGASYIVQTDYRLSTKMQLSARSALTLAASRSGRRFRGENNMLLPIPRLKDRTTTFSAGYQFTLRDALRIGLNASHEKRSADNDFYAYSATTVTLSAGTRF</sequence>
<gene>
    <name evidence="1" type="ORF">CLG96_07660</name>
</gene>
<keyword evidence="2" id="KW-1185">Reference proteome</keyword>
<name>A0A2T5FYY1_9SPHN</name>
<dbReference type="AlphaFoldDB" id="A0A2T5FYY1"/>
<dbReference type="InterPro" id="IPR018759">
    <property type="entry name" value="BBP2_2"/>
</dbReference>
<evidence type="ECO:0000313" key="2">
    <source>
        <dbReference type="Proteomes" id="UP000244162"/>
    </source>
</evidence>
<protein>
    <submittedName>
        <fullName evidence="1">Gellan polysaccharide biosynthesis protein GelF</fullName>
    </submittedName>
</protein>
<comment type="caution">
    <text evidence="1">The sequence shown here is derived from an EMBL/GenBank/DDBJ whole genome shotgun (WGS) entry which is preliminary data.</text>
</comment>
<dbReference type="Pfam" id="PF10082">
    <property type="entry name" value="BBP2_2"/>
    <property type="match status" value="1"/>
</dbReference>
<reference evidence="1 2" key="1">
    <citation type="submission" date="2017-09" db="EMBL/GenBank/DDBJ databases">
        <title>Sphingomonas panjinensis sp.nov., isolated from oil-contaminated soil.</title>
        <authorList>
            <person name="Wang L."/>
            <person name="Chen L."/>
        </authorList>
    </citation>
    <scope>NUCLEOTIDE SEQUENCE [LARGE SCALE GENOMIC DNA]</scope>
    <source>
        <strain evidence="1 2">FW-11</strain>
    </source>
</reference>
<proteinExistence type="predicted"/>
<organism evidence="1 2">
    <name type="scientific">Sphingomonas oleivorans</name>
    <dbReference type="NCBI Taxonomy" id="1735121"/>
    <lineage>
        <taxon>Bacteria</taxon>
        <taxon>Pseudomonadati</taxon>
        <taxon>Pseudomonadota</taxon>
        <taxon>Alphaproteobacteria</taxon>
        <taxon>Sphingomonadales</taxon>
        <taxon>Sphingomonadaceae</taxon>
        <taxon>Sphingomonas</taxon>
    </lineage>
</organism>